<name>A0A9Q1M103_9SOLA</name>
<dbReference type="Proteomes" id="UP001152561">
    <property type="component" value="Unassembled WGS sequence"/>
</dbReference>
<feature type="domain" description="DUF7794" evidence="4">
    <location>
        <begin position="27"/>
        <end position="274"/>
    </location>
</feature>
<sequence>MDPKSCYTFTFLLLLSLFLHSTVADGTSSVFFLDNPSHRYFCSPSSDEISSMSLSEVGATVSVLLGFAPPATLSDASSLKLNEVLVPNPFYRPRSVLILEVTGAEGVSIEALTSNVVNENRADIQLPDADEVSLFSLDEPKTNVEYSVKELSDFASWLSGSYVNGELAIPLEDDSSLKFQLSKEADREFVASLVSLTRKIERAMETHQDLSGAVHRPSELISGKFDGIKALEENYGAEGVSKGTKLFSIVMSKMFNSLTEAYKGQIVGVIVCNETPSVAESLFNVIFTSRSSARWLDEAKALPNATAIEEIILVRRIVAWITGILLIIATLLGIYFLLNMPLTRDTLLYSNLLKEGELGKNVNVIAESGSIALPLVLEAAKQNEVIIKEAPQQEKVIREVPKESGGEGKQAKKRKTLKKGSEGDEVRLIQEQLLKLGFYCGEEDEEFSSFSSGTERASSSGVREDGIMTFELLEKLYMVQNIDTVKENPKQPDGTEAKTSANGVPVASITEIEEVQRTIVKGDGVSETELSHHRVFLLGENRWEEPSRLATKCDGTGEPNIEEQFMEWIDEGMKCPYCKGHGFVTCDVCEGKKIMQA</sequence>
<feature type="compositionally biased region" description="Basic and acidic residues" evidence="1">
    <location>
        <begin position="399"/>
        <end position="410"/>
    </location>
</feature>
<keyword evidence="2" id="KW-1133">Transmembrane helix</keyword>
<dbReference type="AlphaFoldDB" id="A0A9Q1M103"/>
<keyword evidence="2" id="KW-0472">Membrane</keyword>
<dbReference type="SUPFAM" id="SSF57938">
    <property type="entry name" value="DnaJ/Hsp40 cysteine-rich domain"/>
    <property type="match status" value="1"/>
</dbReference>
<dbReference type="OrthoDB" id="1001489at2759"/>
<dbReference type="PANTHER" id="PTHR37735:SF1">
    <property type="entry name" value="OS08G0567000 PROTEIN"/>
    <property type="match status" value="1"/>
</dbReference>
<dbReference type="InterPro" id="IPR036410">
    <property type="entry name" value="HSP_DnaJ_Cys-rich_dom_sf"/>
</dbReference>
<comment type="caution">
    <text evidence="5">The sequence shown here is derived from an EMBL/GenBank/DDBJ whole genome shotgun (WGS) entry which is preliminary data.</text>
</comment>
<reference evidence="6" key="1">
    <citation type="journal article" date="2023" name="Proc. Natl. Acad. Sci. U.S.A.">
        <title>Genomic and structural basis for evolution of tropane alkaloid biosynthesis.</title>
        <authorList>
            <person name="Wanga Y.-J."/>
            <person name="Taina T."/>
            <person name="Yua J.-Y."/>
            <person name="Lia J."/>
            <person name="Xua B."/>
            <person name="Chenc J."/>
            <person name="D'Auriad J.C."/>
            <person name="Huanga J.-P."/>
            <person name="Huanga S.-X."/>
        </authorList>
    </citation>
    <scope>NUCLEOTIDE SEQUENCE [LARGE SCALE GENOMIC DNA]</scope>
    <source>
        <strain evidence="6">cv. KIB-2019</strain>
    </source>
</reference>
<feature type="chain" id="PRO_5040482387" description="DUF7794 domain-containing protein" evidence="3">
    <location>
        <begin position="25"/>
        <end position="597"/>
    </location>
</feature>
<feature type="signal peptide" evidence="3">
    <location>
        <begin position="1"/>
        <end position="24"/>
    </location>
</feature>
<keyword evidence="3" id="KW-0732">Signal</keyword>
<evidence type="ECO:0000313" key="6">
    <source>
        <dbReference type="Proteomes" id="UP001152561"/>
    </source>
</evidence>
<evidence type="ECO:0000256" key="1">
    <source>
        <dbReference type="SAM" id="MobiDB-lite"/>
    </source>
</evidence>
<dbReference type="GO" id="GO:0012505">
    <property type="term" value="C:endomembrane system"/>
    <property type="evidence" value="ECO:0007669"/>
    <property type="project" value="TreeGrafter"/>
</dbReference>
<dbReference type="PANTHER" id="PTHR37735">
    <property type="entry name" value="OS08G0567000 PROTEIN"/>
    <property type="match status" value="1"/>
</dbReference>
<dbReference type="InterPro" id="IPR056696">
    <property type="entry name" value="DUF7794"/>
</dbReference>
<keyword evidence="6" id="KW-1185">Reference proteome</keyword>
<dbReference type="EMBL" id="JAJAGQ010000012">
    <property type="protein sequence ID" value="KAJ8547103.1"/>
    <property type="molecule type" value="Genomic_DNA"/>
</dbReference>
<keyword evidence="2" id="KW-0812">Transmembrane</keyword>
<dbReference type="SUPFAM" id="SSF47090">
    <property type="entry name" value="PGBD-like"/>
    <property type="match status" value="1"/>
</dbReference>
<dbReference type="InterPro" id="IPR036365">
    <property type="entry name" value="PGBD-like_sf"/>
</dbReference>
<feature type="region of interest" description="Disordered" evidence="1">
    <location>
        <begin position="399"/>
        <end position="419"/>
    </location>
</feature>
<dbReference type="InterPro" id="IPR036366">
    <property type="entry name" value="PGBDSf"/>
</dbReference>
<proteinExistence type="predicted"/>
<evidence type="ECO:0000259" key="4">
    <source>
        <dbReference type="Pfam" id="PF25070"/>
    </source>
</evidence>
<dbReference type="Gene3D" id="1.10.101.10">
    <property type="entry name" value="PGBD-like superfamily/PGBD"/>
    <property type="match status" value="1"/>
</dbReference>
<accession>A0A9Q1M103</accession>
<protein>
    <recommendedName>
        <fullName evidence="4">DUF7794 domain-containing protein</fullName>
    </recommendedName>
</protein>
<organism evidence="5 6">
    <name type="scientific">Anisodus acutangulus</name>
    <dbReference type="NCBI Taxonomy" id="402998"/>
    <lineage>
        <taxon>Eukaryota</taxon>
        <taxon>Viridiplantae</taxon>
        <taxon>Streptophyta</taxon>
        <taxon>Embryophyta</taxon>
        <taxon>Tracheophyta</taxon>
        <taxon>Spermatophyta</taxon>
        <taxon>Magnoliopsida</taxon>
        <taxon>eudicotyledons</taxon>
        <taxon>Gunneridae</taxon>
        <taxon>Pentapetalae</taxon>
        <taxon>asterids</taxon>
        <taxon>lamiids</taxon>
        <taxon>Solanales</taxon>
        <taxon>Solanaceae</taxon>
        <taxon>Solanoideae</taxon>
        <taxon>Hyoscyameae</taxon>
        <taxon>Anisodus</taxon>
    </lineage>
</organism>
<dbReference type="Pfam" id="PF25070">
    <property type="entry name" value="DUF7794"/>
    <property type="match status" value="1"/>
</dbReference>
<gene>
    <name evidence="5" type="ORF">K7X08_010689</name>
</gene>
<evidence type="ECO:0000256" key="3">
    <source>
        <dbReference type="SAM" id="SignalP"/>
    </source>
</evidence>
<evidence type="ECO:0000256" key="2">
    <source>
        <dbReference type="SAM" id="Phobius"/>
    </source>
</evidence>
<evidence type="ECO:0000313" key="5">
    <source>
        <dbReference type="EMBL" id="KAJ8547103.1"/>
    </source>
</evidence>
<feature type="transmembrane region" description="Helical" evidence="2">
    <location>
        <begin position="317"/>
        <end position="338"/>
    </location>
</feature>